<evidence type="ECO:0000313" key="1">
    <source>
        <dbReference type="EMBL" id="KAJ3811735.1"/>
    </source>
</evidence>
<dbReference type="EMBL" id="MU795047">
    <property type="protein sequence ID" value="KAJ3811735.1"/>
    <property type="molecule type" value="Genomic_DNA"/>
</dbReference>
<keyword evidence="2" id="KW-1185">Reference proteome</keyword>
<evidence type="ECO:0000313" key="2">
    <source>
        <dbReference type="Proteomes" id="UP001163835"/>
    </source>
</evidence>
<organism evidence="1 2">
    <name type="scientific">Lentinula aff. lateritia</name>
    <dbReference type="NCBI Taxonomy" id="2804960"/>
    <lineage>
        <taxon>Eukaryota</taxon>
        <taxon>Fungi</taxon>
        <taxon>Dikarya</taxon>
        <taxon>Basidiomycota</taxon>
        <taxon>Agaricomycotina</taxon>
        <taxon>Agaricomycetes</taxon>
        <taxon>Agaricomycetidae</taxon>
        <taxon>Agaricales</taxon>
        <taxon>Marasmiineae</taxon>
        <taxon>Omphalotaceae</taxon>
        <taxon>Lentinula</taxon>
    </lineage>
</organism>
<sequence length="220" mass="25094">MSVKHFHVLRHGQAIHNVQRGWPERDPPLTEQGLAEASDVSLTFIPDLIICSPMTRTIQTLYAILSKLKDHPTHSSSNGNDPDIRVEIWPELRETHDHATCNLGRSRAELKAAYPSLDFSRCHEEWDYPGHTDERAFQRAEAFLQELKGRPESNVLIISHRGILRYIFGGEIFRNCEERKSYAEGEGIHRRHVLPESGFDLGHQKTWLVKTDAPGAVKFG</sequence>
<protein>
    <submittedName>
        <fullName evidence="1">Histidine phosphatase superfamily</fullName>
    </submittedName>
</protein>
<proteinExistence type="predicted"/>
<name>A0ACC1U3Y8_9AGAR</name>
<comment type="caution">
    <text evidence="1">The sequence shown here is derived from an EMBL/GenBank/DDBJ whole genome shotgun (WGS) entry which is preliminary data.</text>
</comment>
<gene>
    <name evidence="1" type="ORF">F5876DRAFT_88135</name>
</gene>
<dbReference type="Proteomes" id="UP001163835">
    <property type="component" value="Unassembled WGS sequence"/>
</dbReference>
<accession>A0ACC1U3Y8</accession>
<reference evidence="1" key="1">
    <citation type="submission" date="2022-09" db="EMBL/GenBank/DDBJ databases">
        <title>A Global Phylogenomic Analysis of the Shiitake Genus Lentinula.</title>
        <authorList>
            <consortium name="DOE Joint Genome Institute"/>
            <person name="Sierra-Patev S."/>
            <person name="Min B."/>
            <person name="Naranjo-Ortiz M."/>
            <person name="Looney B."/>
            <person name="Konkel Z."/>
            <person name="Slot J.C."/>
            <person name="Sakamoto Y."/>
            <person name="Steenwyk J.L."/>
            <person name="Rokas A."/>
            <person name="Carro J."/>
            <person name="Camarero S."/>
            <person name="Ferreira P."/>
            <person name="Molpeceres G."/>
            <person name="Ruiz-Duenas F.J."/>
            <person name="Serrano A."/>
            <person name="Henrissat B."/>
            <person name="Drula E."/>
            <person name="Hughes K.W."/>
            <person name="Mata J.L."/>
            <person name="Ishikawa N.K."/>
            <person name="Vargas-Isla R."/>
            <person name="Ushijima S."/>
            <person name="Smith C.A."/>
            <person name="Ahrendt S."/>
            <person name="Andreopoulos W."/>
            <person name="He G."/>
            <person name="Labutti K."/>
            <person name="Lipzen A."/>
            <person name="Ng V."/>
            <person name="Riley R."/>
            <person name="Sandor L."/>
            <person name="Barry K."/>
            <person name="Martinez A.T."/>
            <person name="Xiao Y."/>
            <person name="Gibbons J.G."/>
            <person name="Terashima K."/>
            <person name="Grigoriev I.V."/>
            <person name="Hibbett D.S."/>
        </authorList>
    </citation>
    <scope>NUCLEOTIDE SEQUENCE</scope>
    <source>
        <strain evidence="1">TMI1499</strain>
    </source>
</reference>